<evidence type="ECO:0000313" key="1">
    <source>
        <dbReference type="EMBL" id="RHD89832.1"/>
    </source>
</evidence>
<evidence type="ECO:0000313" key="2">
    <source>
        <dbReference type="Proteomes" id="UP000284785"/>
    </source>
</evidence>
<dbReference type="Proteomes" id="UP000284785">
    <property type="component" value="Unassembled WGS sequence"/>
</dbReference>
<dbReference type="RefSeq" id="WP_118214459.1">
    <property type="nucleotide sequence ID" value="NZ_JANUON010000005.1"/>
</dbReference>
<accession>A0A414HRF1</accession>
<dbReference type="AlphaFoldDB" id="A0A414HRF1"/>
<gene>
    <name evidence="1" type="ORF">DW780_07160</name>
</gene>
<name>A0A414HRF1_BACT4</name>
<comment type="caution">
    <text evidence="1">The sequence shown here is derived from an EMBL/GenBank/DDBJ whole genome shotgun (WGS) entry which is preliminary data.</text>
</comment>
<protein>
    <submittedName>
        <fullName evidence="1">Uncharacterized protein</fullName>
    </submittedName>
</protein>
<proteinExistence type="predicted"/>
<dbReference type="EMBL" id="QSJP01000004">
    <property type="protein sequence ID" value="RHD89832.1"/>
    <property type="molecule type" value="Genomic_DNA"/>
</dbReference>
<reference evidence="1 2" key="1">
    <citation type="submission" date="2018-08" db="EMBL/GenBank/DDBJ databases">
        <title>A genome reference for cultivated species of the human gut microbiota.</title>
        <authorList>
            <person name="Zou Y."/>
            <person name="Xue W."/>
            <person name="Luo G."/>
        </authorList>
    </citation>
    <scope>NUCLEOTIDE SEQUENCE [LARGE SCALE GENOMIC DNA]</scope>
    <source>
        <strain evidence="1 2">AM30-26</strain>
    </source>
</reference>
<sequence>MGYNSFVYDLFESFLCEDKIDPICIVEFRTDYDYDGSFGFDWLRIDEPQAVEPPYKDIIQGGFKNGKTDLSKDEAYKKLENEYKKIYIRRRPFTAPWLAGREKYFVPYLNLFSKEYSDKASITPKPTYKAKLCVLIEIDEDIEKIEFSYNKELFTVDTSDLIPITKKCKQTVAGSITIQCNKDFNQEQEINVYAYPLGSFFMSKIEQESQKTLAGRLILRPNSAIHREEVEMVFVCVKTNVAGKTQKGSFADSEREQMCRTLYQALIKPDIYSKRKTATGSTDIVMDVSKDPNFLQKGKYIDPKGKLNEDADRGSMFSYLRKKFMGDPNNAAYKNCFPIFAFGIRTYDGTAGQVEKIGVKNLVLFQERNYNPQVIGHESLHGYGLWHTHRELSGESVITTKYKKYIYPHGHYDPQNATDNIMSYRFGSMITTWKWQWDIIKKFT</sequence>
<organism evidence="1 2">
    <name type="scientific">Bacteroides thetaiotaomicron</name>
    <dbReference type="NCBI Taxonomy" id="818"/>
    <lineage>
        <taxon>Bacteria</taxon>
        <taxon>Pseudomonadati</taxon>
        <taxon>Bacteroidota</taxon>
        <taxon>Bacteroidia</taxon>
        <taxon>Bacteroidales</taxon>
        <taxon>Bacteroidaceae</taxon>
        <taxon>Bacteroides</taxon>
    </lineage>
</organism>